<sequence length="199" mass="21971">MPATNLSRRDGWRPLKTQAGTAAVEFALLAVIFFMFVFGIIELARVLFVINTLHEVTRRTAAAAVNVYPRDTAATARVRQYGILRSSPGGLVLGNPITDEHVRLEYLRFDLSVIPEALWPNDAAVNRRICMSDLRAPTCIRFVQVRICDPAITDQCNTVTAEMILPLVDLRVPFPRATTIVPVESLGYVQGTLPPAALL</sequence>
<protein>
    <submittedName>
        <fullName evidence="3">Pilus assembly protein</fullName>
    </submittedName>
</protein>
<dbReference type="EMBL" id="CP062941">
    <property type="protein sequence ID" value="QOL48471.1"/>
    <property type="molecule type" value="Genomic_DNA"/>
</dbReference>
<reference evidence="3 4" key="1">
    <citation type="submission" date="2020-10" db="EMBL/GenBank/DDBJ databases">
        <title>Genome sequencing of Massilia sp. LPB0304.</title>
        <authorList>
            <person name="Kim J."/>
        </authorList>
    </citation>
    <scope>NUCLEOTIDE SEQUENCE [LARGE SCALE GENOMIC DNA]</scope>
    <source>
        <strain evidence="3 4">LPB0304</strain>
    </source>
</reference>
<dbReference type="InterPro" id="IPR012495">
    <property type="entry name" value="TadE-like_dom"/>
</dbReference>
<keyword evidence="1" id="KW-1133">Transmembrane helix</keyword>
<dbReference type="Pfam" id="PF07811">
    <property type="entry name" value="TadE"/>
    <property type="match status" value="1"/>
</dbReference>
<evidence type="ECO:0000256" key="1">
    <source>
        <dbReference type="SAM" id="Phobius"/>
    </source>
</evidence>
<evidence type="ECO:0000259" key="2">
    <source>
        <dbReference type="Pfam" id="PF07811"/>
    </source>
</evidence>
<feature type="domain" description="TadE-like" evidence="2">
    <location>
        <begin position="20"/>
        <end position="61"/>
    </location>
</feature>
<accession>A0A7L9U0B0</accession>
<name>A0A7L9U0B0_9BURK</name>
<evidence type="ECO:0000313" key="3">
    <source>
        <dbReference type="EMBL" id="QOL48471.1"/>
    </source>
</evidence>
<keyword evidence="4" id="KW-1185">Reference proteome</keyword>
<organism evidence="3 4">
    <name type="scientific">Massilia litorea</name>
    <dbReference type="NCBI Taxonomy" id="2769491"/>
    <lineage>
        <taxon>Bacteria</taxon>
        <taxon>Pseudomonadati</taxon>
        <taxon>Pseudomonadota</taxon>
        <taxon>Betaproteobacteria</taxon>
        <taxon>Burkholderiales</taxon>
        <taxon>Oxalobacteraceae</taxon>
        <taxon>Telluria group</taxon>
        <taxon>Massilia</taxon>
    </lineage>
</organism>
<proteinExistence type="predicted"/>
<feature type="transmembrane region" description="Helical" evidence="1">
    <location>
        <begin position="26"/>
        <end position="50"/>
    </location>
</feature>
<dbReference type="KEGG" id="mlir:LPB04_16040"/>
<dbReference type="RefSeq" id="WP_193685514.1">
    <property type="nucleotide sequence ID" value="NZ_CP062941.1"/>
</dbReference>
<evidence type="ECO:0000313" key="4">
    <source>
        <dbReference type="Proteomes" id="UP000593875"/>
    </source>
</evidence>
<dbReference type="Proteomes" id="UP000593875">
    <property type="component" value="Chromosome"/>
</dbReference>
<keyword evidence="1" id="KW-0472">Membrane</keyword>
<keyword evidence="1" id="KW-0812">Transmembrane</keyword>
<gene>
    <name evidence="3" type="ORF">LPB04_16040</name>
</gene>
<dbReference type="AlphaFoldDB" id="A0A7L9U0B0"/>